<keyword evidence="1" id="KW-0732">Signal</keyword>
<dbReference type="EMBL" id="AP026867">
    <property type="protein sequence ID" value="BDS10166.1"/>
    <property type="molecule type" value="Genomic_DNA"/>
</dbReference>
<dbReference type="AlphaFoldDB" id="A0A916DRE6"/>
<dbReference type="KEGG" id="aup:AsAng_0008740"/>
<feature type="chain" id="PRO_5036998935" evidence="1">
    <location>
        <begin position="20"/>
        <end position="409"/>
    </location>
</feature>
<name>A0A916DRE6_9BACT</name>
<reference evidence="2" key="1">
    <citation type="submission" date="2022-09" db="EMBL/GenBank/DDBJ databases">
        <title>Aureispira anguillicida sp. nov., isolated from Leptocephalus of Japanese eel Anguilla japonica.</title>
        <authorList>
            <person name="Yuasa K."/>
            <person name="Mekata T."/>
            <person name="Ikunari K."/>
        </authorList>
    </citation>
    <scope>NUCLEOTIDE SEQUENCE</scope>
    <source>
        <strain evidence="2">EL160426</strain>
    </source>
</reference>
<sequence>MRSLFFLLLMVSQSPLIYAYNSKLPPLAIYANELNAMLGRTITLTLQDGDISIIDNVWEAELVEQTPTSLALQTGWNGTGGGEQNTLHFVLLEGGATPTVLLMNVHSHYWRQDMESFSEDQAAYHDAILALEQELIAAGADKALADNIYERDHMRSEIKSVYGYNPALTLAVWKRNKAQQWTNISAHTFPSKMTTIVTEHLPFFEFSYQQSSQENEIEGYHLKEKSYSEQGLNNNRPNWKTWFGTEDLEAISSSFNPSINGKNIELHYSKNAPIIWEWKNSSYQIKALPRKTTWLNSPCTNFNFKTEASHLFEGSIGKNNPIKMQITSRPKGDKLEISGEYWYLKHPKSKFPIEGLISSQTAQKITFYRMKKGKIRESFDCFFSNCTFQGWWQHQASKNIQPFELILIK</sequence>
<keyword evidence="3" id="KW-1185">Reference proteome</keyword>
<evidence type="ECO:0000256" key="1">
    <source>
        <dbReference type="SAM" id="SignalP"/>
    </source>
</evidence>
<dbReference type="RefSeq" id="WP_264791500.1">
    <property type="nucleotide sequence ID" value="NZ_AP026867.1"/>
</dbReference>
<accession>A0A916DRE6</accession>
<proteinExistence type="predicted"/>
<protein>
    <submittedName>
        <fullName evidence="2">Uncharacterized protein</fullName>
    </submittedName>
</protein>
<evidence type="ECO:0000313" key="3">
    <source>
        <dbReference type="Proteomes" id="UP001060919"/>
    </source>
</evidence>
<organism evidence="2 3">
    <name type="scientific">Aureispira anguillae</name>
    <dbReference type="NCBI Taxonomy" id="2864201"/>
    <lineage>
        <taxon>Bacteria</taxon>
        <taxon>Pseudomonadati</taxon>
        <taxon>Bacteroidota</taxon>
        <taxon>Saprospiria</taxon>
        <taxon>Saprospirales</taxon>
        <taxon>Saprospiraceae</taxon>
        <taxon>Aureispira</taxon>
    </lineage>
</organism>
<dbReference type="Proteomes" id="UP001060919">
    <property type="component" value="Chromosome"/>
</dbReference>
<feature type="signal peptide" evidence="1">
    <location>
        <begin position="1"/>
        <end position="19"/>
    </location>
</feature>
<evidence type="ECO:0000313" key="2">
    <source>
        <dbReference type="EMBL" id="BDS10166.1"/>
    </source>
</evidence>
<gene>
    <name evidence="2" type="ORF">AsAng_0008740</name>
</gene>